<dbReference type="Pfam" id="PF02572">
    <property type="entry name" value="CobA_CobO_BtuR"/>
    <property type="match status" value="1"/>
</dbReference>
<dbReference type="Gene3D" id="3.40.50.300">
    <property type="entry name" value="P-loop containing nucleotide triphosphate hydrolases"/>
    <property type="match status" value="1"/>
</dbReference>
<protein>
    <recommendedName>
        <fullName evidence="3">Cob(I)yrinic acid a,c-diamide adenosyltransferase</fullName>
    </recommendedName>
</protein>
<organism evidence="1 2">
    <name type="scientific">Candidatus Kerfeldbacteria bacterium RIFCSPHIGHO2_02_FULL_42_14</name>
    <dbReference type="NCBI Taxonomy" id="1798540"/>
    <lineage>
        <taxon>Bacteria</taxon>
        <taxon>Candidatus Kerfeldiibacteriota</taxon>
    </lineage>
</organism>
<reference evidence="1 2" key="1">
    <citation type="journal article" date="2016" name="Nat. Commun.">
        <title>Thousands of microbial genomes shed light on interconnected biogeochemical processes in an aquifer system.</title>
        <authorList>
            <person name="Anantharaman K."/>
            <person name="Brown C.T."/>
            <person name="Hug L.A."/>
            <person name="Sharon I."/>
            <person name="Castelle C.J."/>
            <person name="Probst A.J."/>
            <person name="Thomas B.C."/>
            <person name="Singh A."/>
            <person name="Wilkins M.J."/>
            <person name="Karaoz U."/>
            <person name="Brodie E.L."/>
            <person name="Williams K.H."/>
            <person name="Hubbard S.S."/>
            <person name="Banfield J.F."/>
        </authorList>
    </citation>
    <scope>NUCLEOTIDE SEQUENCE [LARGE SCALE GENOMIC DNA]</scope>
</reference>
<dbReference type="InterPro" id="IPR027417">
    <property type="entry name" value="P-loop_NTPase"/>
</dbReference>
<dbReference type="PIRSF" id="PIRSF015617">
    <property type="entry name" value="Adensltrnsf_CobA"/>
    <property type="match status" value="1"/>
</dbReference>
<dbReference type="InterPro" id="IPR003724">
    <property type="entry name" value="CblAdoTrfase_CobA"/>
</dbReference>
<dbReference type="STRING" id="1798540.A3B74_00385"/>
<evidence type="ECO:0000313" key="2">
    <source>
        <dbReference type="Proteomes" id="UP000177165"/>
    </source>
</evidence>
<dbReference type="EMBL" id="MHKB01000009">
    <property type="protein sequence ID" value="OGY79444.1"/>
    <property type="molecule type" value="Genomic_DNA"/>
</dbReference>
<sequence>MKYFGKIHVYTGDGKGKTTAALGLTLRALGHGFSVLMIQFFKNHKDFGELKIGNLLQPQLEIVQFGQLGVIDLVHPSAIDIYYVREGLDYARKALRREPEKRPHILILDEINVALGYHMIPVAEVLDFLDNKHQNTEIVLTGRYAPEALIKRADLVTEMNAIKHYYTDDFFARKGIEH</sequence>
<comment type="caution">
    <text evidence="1">The sequence shown here is derived from an EMBL/GenBank/DDBJ whole genome shotgun (WGS) entry which is preliminary data.</text>
</comment>
<dbReference type="Proteomes" id="UP000177165">
    <property type="component" value="Unassembled WGS sequence"/>
</dbReference>
<dbReference type="GO" id="GO:0005524">
    <property type="term" value="F:ATP binding"/>
    <property type="evidence" value="ECO:0007669"/>
    <property type="project" value="InterPro"/>
</dbReference>
<evidence type="ECO:0000313" key="1">
    <source>
        <dbReference type="EMBL" id="OGY79444.1"/>
    </source>
</evidence>
<dbReference type="GO" id="GO:0008817">
    <property type="term" value="F:corrinoid adenosyltransferase activity"/>
    <property type="evidence" value="ECO:0007669"/>
    <property type="project" value="InterPro"/>
</dbReference>
<dbReference type="GO" id="GO:0009236">
    <property type="term" value="P:cobalamin biosynthetic process"/>
    <property type="evidence" value="ECO:0007669"/>
    <property type="project" value="InterPro"/>
</dbReference>
<name>A0A1G2ARA9_9BACT</name>
<proteinExistence type="predicted"/>
<accession>A0A1G2ARA9</accession>
<gene>
    <name evidence="1" type="ORF">A3B74_00385</name>
</gene>
<dbReference type="AlphaFoldDB" id="A0A1G2ARA9"/>
<dbReference type="PANTHER" id="PTHR46638:SF1">
    <property type="entry name" value="CORRINOID ADENOSYLTRANSFERASE"/>
    <property type="match status" value="1"/>
</dbReference>
<dbReference type="PANTHER" id="PTHR46638">
    <property type="entry name" value="CORRINOID ADENOSYLTRANSFERASE"/>
    <property type="match status" value="1"/>
</dbReference>
<evidence type="ECO:0008006" key="3">
    <source>
        <dbReference type="Google" id="ProtNLM"/>
    </source>
</evidence>
<dbReference type="SUPFAM" id="SSF52540">
    <property type="entry name" value="P-loop containing nucleoside triphosphate hydrolases"/>
    <property type="match status" value="1"/>
</dbReference>